<sequence length="616" mass="71161">MAQNYSRSFSESVASSVGNDYCSLFIPKCPTNPVLKRHELRADKTSVRFVIFNTGDADERTVWEWLQGCLTDELLGAIISIKKVTHMSGAPRMDLWTRPELGEVLKRNITESRKEDNTPNLRSVLKRCLNYWNRRSKFPWSWRVDVYRPWRDRARTPAVVDEPTRDDYTAMMTWNINGFHSKEEVVKQALFTQKVAICVLQETLVSDTSKPIRVDGYSVFCEPRRTGFRGMAVLVDNRLPAYRIPHEEPWLIHVKVSHWRHAKEAHVGIHILGVYFPSGGNYKGKRTVKLKELSKLSKELAAKNPRDLIVALGDLNMPFEGVAKRMSKYNAAIHGLETVGSRLSCFPIRGKPADLDHMLGNLPVHRWFRKPRVMRSYAVSDHRPVILVSRERVPDEVGPSSRAVFSKQMVNRHKQTLVNCNRWEPLLALVESSESDNEEARGLGLNAVTDVFNKVFDEECRQLDIKRDLKDNAPKNKIPRKVATLLKKVKRTSEKLEAGRDGPTEDRLQVELARNKKRYKKAHSKWRQQERQKSYDRIARDMATFDFKSAWTRVKAEANLLNSTGENEPMKPSQPLRDKRGVLRTKPEELQKVMADHYKELLQDDATGEMRSYDFW</sequence>
<name>A0A371CK04_9APHY</name>
<proteinExistence type="predicted"/>
<keyword evidence="2" id="KW-1185">Reference proteome</keyword>
<reference evidence="1 2" key="1">
    <citation type="journal article" date="2018" name="Biotechnol. Biofuels">
        <title>Integrative visual omics of the white-rot fungus Polyporus brumalis exposes the biotechnological potential of its oxidative enzymes for delignifying raw plant biomass.</title>
        <authorList>
            <person name="Miyauchi S."/>
            <person name="Rancon A."/>
            <person name="Drula E."/>
            <person name="Hage H."/>
            <person name="Chaduli D."/>
            <person name="Favel A."/>
            <person name="Grisel S."/>
            <person name="Henrissat B."/>
            <person name="Herpoel-Gimbert I."/>
            <person name="Ruiz-Duenas F.J."/>
            <person name="Chevret D."/>
            <person name="Hainaut M."/>
            <person name="Lin J."/>
            <person name="Wang M."/>
            <person name="Pangilinan J."/>
            <person name="Lipzen A."/>
            <person name="Lesage-Meessen L."/>
            <person name="Navarro D."/>
            <person name="Riley R."/>
            <person name="Grigoriev I.V."/>
            <person name="Zhou S."/>
            <person name="Raouche S."/>
            <person name="Rosso M.N."/>
        </authorList>
    </citation>
    <scope>NUCLEOTIDE SEQUENCE [LARGE SCALE GENOMIC DNA]</scope>
    <source>
        <strain evidence="1 2">BRFM 1820</strain>
    </source>
</reference>
<dbReference type="Proteomes" id="UP000256964">
    <property type="component" value="Unassembled WGS sequence"/>
</dbReference>
<dbReference type="InterPro" id="IPR036691">
    <property type="entry name" value="Endo/exonu/phosph_ase_sf"/>
</dbReference>
<dbReference type="Gene3D" id="3.60.10.10">
    <property type="entry name" value="Endonuclease/exonuclease/phosphatase"/>
    <property type="match status" value="1"/>
</dbReference>
<protein>
    <submittedName>
        <fullName evidence="1">DNase I-like protein</fullName>
    </submittedName>
</protein>
<dbReference type="OrthoDB" id="2742885at2759"/>
<dbReference type="EMBL" id="KZ857546">
    <property type="protein sequence ID" value="RDX40590.1"/>
    <property type="molecule type" value="Genomic_DNA"/>
</dbReference>
<dbReference type="STRING" id="139420.A0A371CK04"/>
<dbReference type="SUPFAM" id="SSF56219">
    <property type="entry name" value="DNase I-like"/>
    <property type="match status" value="1"/>
</dbReference>
<organism evidence="1 2">
    <name type="scientific">Lentinus brumalis</name>
    <dbReference type="NCBI Taxonomy" id="2498619"/>
    <lineage>
        <taxon>Eukaryota</taxon>
        <taxon>Fungi</taxon>
        <taxon>Dikarya</taxon>
        <taxon>Basidiomycota</taxon>
        <taxon>Agaricomycotina</taxon>
        <taxon>Agaricomycetes</taxon>
        <taxon>Polyporales</taxon>
        <taxon>Polyporaceae</taxon>
        <taxon>Lentinus</taxon>
    </lineage>
</organism>
<evidence type="ECO:0000313" key="1">
    <source>
        <dbReference type="EMBL" id="RDX40590.1"/>
    </source>
</evidence>
<evidence type="ECO:0000313" key="2">
    <source>
        <dbReference type="Proteomes" id="UP000256964"/>
    </source>
</evidence>
<accession>A0A371CK04</accession>
<gene>
    <name evidence="1" type="ORF">OH76DRAFT_1366017</name>
</gene>
<dbReference type="AlphaFoldDB" id="A0A371CK04"/>
<feature type="non-terminal residue" evidence="1">
    <location>
        <position position="616"/>
    </location>
</feature>